<evidence type="ECO:0000313" key="15">
    <source>
        <dbReference type="EMBL" id="CAE6055909.1"/>
    </source>
</evidence>
<dbReference type="InterPro" id="IPR001005">
    <property type="entry name" value="SANT/Myb"/>
</dbReference>
<dbReference type="InterPro" id="IPR018492">
    <property type="entry name" value="Ribosomal_eL8/Nhp2"/>
</dbReference>
<dbReference type="Gene3D" id="3.30.1330.30">
    <property type="match status" value="1"/>
</dbReference>
<dbReference type="PANTHER" id="PTHR23105">
    <property type="entry name" value="RIBOSOMAL PROTEIN L7AE FAMILY MEMBER"/>
    <property type="match status" value="1"/>
</dbReference>
<dbReference type="GO" id="GO:0042254">
    <property type="term" value="P:ribosome biogenesis"/>
    <property type="evidence" value="ECO:0007669"/>
    <property type="project" value="InterPro"/>
</dbReference>
<dbReference type="SMART" id="SM00717">
    <property type="entry name" value="SANT"/>
    <property type="match status" value="1"/>
</dbReference>
<dbReference type="Gene3D" id="1.10.10.10">
    <property type="entry name" value="Winged helix-like DNA-binding domain superfamily/Winged helix DNA-binding domain"/>
    <property type="match status" value="1"/>
</dbReference>
<sequence>MAPKKGVKVAAKKKPEKVTNPLFERRPKQFGIGGALPPKKDLSRYIKWPKSIRLQRQKRILKQRLKVPPALNQFTKTLDKNLATSLFKVLLKYRPEDKAAKKERLVKKAQAEAEGKPSESKKPIVVKYGLNHVTYLIEQNKAQLVVIAHDVDPIELVVWLPALCRKMEVPYCIVKGKSRLGAVVHQKTAACLCLTTVKNEDKLEFSKILEAIKANFNDKYEEYRKKWGGGIMGSKESVTGMEATDPSAELELYTIPAQSSWFLWDDIHEIERREFEEFFTESSITRTPKVYKEYRDFIINKFREDTSRRLTFTSVRKFLVGDVNLLQKVFLFLEKWGLINFSSSLKKSDHLLSVDNAKIEQGTPAGIRVTATPNSLRPITAPPLVEETTETGIKLPPLTSYSDVFSDLKKPDDVLVCGHCRERCDSPFYRHNKSIVNICEKCFKNGNYGENNAADDFKLIGNSAAAVWTEEETLLLLESVLKHGDDWELIAQSVSTKSRLDCISKLIELPFGEFLMGSASGRLISSIPTEDENVEQVKTDGQEHEETETREEKEDHVDEDEPQAKRKRVALISDGDSSLMKQVAAMASKVGPSVATAAAKAALAALCDEASCPKEIFDTGDYSNFTVDRADGDKDTDLEEQQEDKDELQGLPLALRIRASVATALGAAAAQAKILADQEEREMEQLVATVIDQQLKKLQSKLKFLDHLESIMDAEEEVIEGVKETIIQERISVLQCAFRSGITKRWDHTYVK</sequence>
<feature type="domain" description="SANT" evidence="14">
    <location>
        <begin position="463"/>
        <end position="514"/>
    </location>
</feature>
<dbReference type="FunFam" id="3.30.1330.30:FF:000003">
    <property type="entry name" value="60S ribosomal protein L7a"/>
    <property type="match status" value="1"/>
</dbReference>
<keyword evidence="8" id="KW-0539">Nucleus</keyword>
<dbReference type="InterPro" id="IPR004038">
    <property type="entry name" value="Ribosomal_eL8/eL30/eS12/Gad45"/>
</dbReference>
<dbReference type="InterPro" id="IPR036388">
    <property type="entry name" value="WH-like_DNA-bd_sf"/>
</dbReference>
<gene>
    <name evidence="15" type="ORF">AARE701A_LOCUS11694</name>
</gene>
<keyword evidence="2" id="KW-0217">Developmental protein</keyword>
<evidence type="ECO:0000256" key="8">
    <source>
        <dbReference type="ARBA" id="ARBA00023242"/>
    </source>
</evidence>
<dbReference type="PROSITE" id="PS51293">
    <property type="entry name" value="SANT"/>
    <property type="match status" value="1"/>
</dbReference>
<keyword evidence="7" id="KW-0804">Transcription</keyword>
<evidence type="ECO:0000256" key="2">
    <source>
        <dbReference type="ARBA" id="ARBA00022473"/>
    </source>
</evidence>
<dbReference type="GO" id="GO:0005634">
    <property type="term" value="C:nucleus"/>
    <property type="evidence" value="ECO:0007669"/>
    <property type="project" value="UniProtKB-ARBA"/>
</dbReference>
<dbReference type="InterPro" id="IPR001921">
    <property type="entry name" value="Ribosomal_eL8_euk"/>
</dbReference>
<evidence type="ECO:0000256" key="7">
    <source>
        <dbReference type="ARBA" id="ARBA00023163"/>
    </source>
</evidence>
<dbReference type="Pfam" id="PF04433">
    <property type="entry name" value="SWIRM"/>
    <property type="match status" value="1"/>
</dbReference>
<feature type="domain" description="SWIRM" evidence="13">
    <location>
        <begin position="253"/>
        <end position="350"/>
    </location>
</feature>
<evidence type="ECO:0000256" key="10">
    <source>
        <dbReference type="SAM" id="Coils"/>
    </source>
</evidence>
<dbReference type="InterPro" id="IPR029064">
    <property type="entry name" value="Ribosomal_eL30-like_sf"/>
</dbReference>
<dbReference type="GO" id="GO:0006325">
    <property type="term" value="P:chromatin organization"/>
    <property type="evidence" value="ECO:0007669"/>
    <property type="project" value="UniProtKB-KW"/>
</dbReference>
<evidence type="ECO:0000256" key="5">
    <source>
        <dbReference type="ARBA" id="ARBA00023015"/>
    </source>
</evidence>
<feature type="region of interest" description="Disordered" evidence="11">
    <location>
        <begin position="526"/>
        <end position="564"/>
    </location>
</feature>
<dbReference type="GO" id="GO:0005840">
    <property type="term" value="C:ribosome"/>
    <property type="evidence" value="ECO:0007669"/>
    <property type="project" value="UniProtKB-KW"/>
</dbReference>
<evidence type="ECO:0000256" key="11">
    <source>
        <dbReference type="SAM" id="MobiDB-lite"/>
    </source>
</evidence>
<keyword evidence="4" id="KW-0689">Ribosomal protein</keyword>
<protein>
    <recommendedName>
        <fullName evidence="17">SWI/SNF complex subunit SWI3A</fullName>
    </recommendedName>
</protein>
<evidence type="ECO:0000256" key="9">
    <source>
        <dbReference type="ARBA" id="ARBA00023274"/>
    </source>
</evidence>
<dbReference type="Proteomes" id="UP000682877">
    <property type="component" value="Chromosome 4"/>
</dbReference>
<proteinExistence type="inferred from homology"/>
<organism evidence="15 16">
    <name type="scientific">Arabidopsis arenosa</name>
    <name type="common">Sand rock-cress</name>
    <name type="synonym">Cardaminopsis arenosa</name>
    <dbReference type="NCBI Taxonomy" id="38785"/>
    <lineage>
        <taxon>Eukaryota</taxon>
        <taxon>Viridiplantae</taxon>
        <taxon>Streptophyta</taxon>
        <taxon>Embryophyta</taxon>
        <taxon>Tracheophyta</taxon>
        <taxon>Spermatophyta</taxon>
        <taxon>Magnoliopsida</taxon>
        <taxon>eudicotyledons</taxon>
        <taxon>Gunneridae</taxon>
        <taxon>Pentapetalae</taxon>
        <taxon>rosids</taxon>
        <taxon>malvids</taxon>
        <taxon>Brassicales</taxon>
        <taxon>Brassicaceae</taxon>
        <taxon>Camelineae</taxon>
        <taxon>Arabidopsis</taxon>
    </lineage>
</organism>
<dbReference type="SUPFAM" id="SSF55315">
    <property type="entry name" value="L30e-like"/>
    <property type="match status" value="1"/>
</dbReference>
<feature type="domain" description="Myb-like" evidence="12">
    <location>
        <begin position="468"/>
        <end position="502"/>
    </location>
</feature>
<dbReference type="Pfam" id="PF01248">
    <property type="entry name" value="Ribosomal_L7Ae"/>
    <property type="match status" value="1"/>
</dbReference>
<feature type="coiled-coil region" evidence="10">
    <location>
        <begin position="669"/>
        <end position="725"/>
    </location>
</feature>
<accession>A0A8S2ACS5</accession>
<dbReference type="PROSITE" id="PS50934">
    <property type="entry name" value="SWIRM"/>
    <property type="match status" value="1"/>
</dbReference>
<reference evidence="15" key="1">
    <citation type="submission" date="2021-01" db="EMBL/GenBank/DDBJ databases">
        <authorList>
            <person name="Bezrukov I."/>
        </authorList>
    </citation>
    <scope>NUCLEOTIDE SEQUENCE</scope>
</reference>
<dbReference type="Gene3D" id="1.10.10.60">
    <property type="entry name" value="Homeodomain-like"/>
    <property type="match status" value="1"/>
</dbReference>
<keyword evidence="10" id="KW-0175">Coiled coil</keyword>
<evidence type="ECO:0000259" key="13">
    <source>
        <dbReference type="PROSITE" id="PS50934"/>
    </source>
</evidence>
<evidence type="ECO:0000313" key="16">
    <source>
        <dbReference type="Proteomes" id="UP000682877"/>
    </source>
</evidence>
<dbReference type="SUPFAM" id="SSF46689">
    <property type="entry name" value="Homeodomain-like"/>
    <property type="match status" value="2"/>
</dbReference>
<feature type="compositionally biased region" description="Basic and acidic residues" evidence="11">
    <location>
        <begin position="535"/>
        <end position="544"/>
    </location>
</feature>
<keyword evidence="5" id="KW-0805">Transcription regulation</keyword>
<evidence type="ECO:0000259" key="14">
    <source>
        <dbReference type="PROSITE" id="PS51293"/>
    </source>
</evidence>
<evidence type="ECO:0000256" key="4">
    <source>
        <dbReference type="ARBA" id="ARBA00022980"/>
    </source>
</evidence>
<keyword evidence="6" id="KW-0010">Activator</keyword>
<dbReference type="Pfam" id="PF16495">
    <property type="entry name" value="SWIRM-assoc_1"/>
    <property type="match status" value="1"/>
</dbReference>
<evidence type="ECO:0000256" key="1">
    <source>
        <dbReference type="ARBA" id="ARBA00007337"/>
    </source>
</evidence>
<dbReference type="PRINTS" id="PR00882">
    <property type="entry name" value="RIBOSOMALL7A"/>
</dbReference>
<dbReference type="PROSITE" id="PS01082">
    <property type="entry name" value="RIBOSOMAL_L7AE"/>
    <property type="match status" value="1"/>
</dbReference>
<evidence type="ECO:0000256" key="3">
    <source>
        <dbReference type="ARBA" id="ARBA00022853"/>
    </source>
</evidence>
<dbReference type="PROSITE" id="PS50090">
    <property type="entry name" value="MYB_LIKE"/>
    <property type="match status" value="1"/>
</dbReference>
<dbReference type="Pfam" id="PF00249">
    <property type="entry name" value="Myb_DNA-binding"/>
    <property type="match status" value="1"/>
</dbReference>
<dbReference type="AlphaFoldDB" id="A0A8S2ACS5"/>
<dbReference type="GO" id="GO:0003723">
    <property type="term" value="F:RNA binding"/>
    <property type="evidence" value="ECO:0007669"/>
    <property type="project" value="InterPro"/>
</dbReference>
<dbReference type="InterPro" id="IPR032451">
    <property type="entry name" value="SMARCC_C"/>
</dbReference>
<dbReference type="InterPro" id="IPR017884">
    <property type="entry name" value="SANT_dom"/>
</dbReference>
<keyword evidence="16" id="KW-1185">Reference proteome</keyword>
<name>A0A8S2ACS5_ARAAE</name>
<keyword evidence="9" id="KW-0687">Ribonucleoprotein</keyword>
<evidence type="ECO:0000259" key="12">
    <source>
        <dbReference type="PROSITE" id="PS50090"/>
    </source>
</evidence>
<dbReference type="EMBL" id="LR999454">
    <property type="protein sequence ID" value="CAE6055909.1"/>
    <property type="molecule type" value="Genomic_DNA"/>
</dbReference>
<keyword evidence="3" id="KW-0156">Chromatin regulator</keyword>
<evidence type="ECO:0000256" key="6">
    <source>
        <dbReference type="ARBA" id="ARBA00023159"/>
    </source>
</evidence>
<dbReference type="InterPro" id="IPR009057">
    <property type="entry name" value="Homeodomain-like_sf"/>
</dbReference>
<evidence type="ECO:0008006" key="17">
    <source>
        <dbReference type="Google" id="ProtNLM"/>
    </source>
</evidence>
<dbReference type="GO" id="GO:1990904">
    <property type="term" value="C:ribonucleoprotein complex"/>
    <property type="evidence" value="ECO:0007669"/>
    <property type="project" value="UniProtKB-KW"/>
</dbReference>
<dbReference type="InterPro" id="IPR004037">
    <property type="entry name" value="Ribosomal_eL8-like_CS"/>
</dbReference>
<dbReference type="InterPro" id="IPR050257">
    <property type="entry name" value="eL8/uL1-like"/>
</dbReference>
<comment type="similarity">
    <text evidence="1">Belongs to the eukaryotic ribosomal protein eL8 family.</text>
</comment>
<dbReference type="FunFam" id="1.10.10.10:FF:000020">
    <property type="entry name" value="SWI/SNF complex subunit SMARCC2 isoform c"/>
    <property type="match status" value="1"/>
</dbReference>
<dbReference type="InterPro" id="IPR007526">
    <property type="entry name" value="SWIRM"/>
</dbReference>
<dbReference type="PRINTS" id="PR00881">
    <property type="entry name" value="L7ARS6FAMILY"/>
</dbReference>